<keyword evidence="7 12" id="KW-0472">Membrane</keyword>
<keyword evidence="4 12" id="KW-0375">Hydrogen ion transport</keyword>
<evidence type="ECO:0000313" key="16">
    <source>
        <dbReference type="EMBL" id="MBR8463613.1"/>
    </source>
</evidence>
<comment type="similarity">
    <text evidence="12 13">Belongs to the ATPase B chain family.</text>
</comment>
<keyword evidence="17" id="KW-1185">Reference proteome</keyword>
<evidence type="ECO:0000313" key="17">
    <source>
        <dbReference type="Proteomes" id="UP000682951"/>
    </source>
</evidence>
<evidence type="ECO:0000256" key="10">
    <source>
        <dbReference type="ARBA" id="ARBA00025614"/>
    </source>
</evidence>
<keyword evidence="2 12" id="KW-0138">CF(0)</keyword>
<comment type="subunit">
    <text evidence="12">F-type ATPases have 2 components, F(1) - the catalytic core - and F(0) - the membrane proton channel. F(1) has five subunits: alpha(3), beta(3), gamma(1), delta(1), epsilon(1). F(0) has three main subunits: a(1), b(2) and c(10-14). The alpha and beta chains form an alternating ring which encloses part of the gamma chain. F(1) is attached to F(0) by a central stalk formed by the gamma and epsilon chains, while a peripheral stalk is formed by the delta and b chains.</text>
</comment>
<evidence type="ECO:0000256" key="6">
    <source>
        <dbReference type="ARBA" id="ARBA00023065"/>
    </source>
</evidence>
<dbReference type="HAMAP" id="MF_01398">
    <property type="entry name" value="ATP_synth_b_bprime"/>
    <property type="match status" value="1"/>
</dbReference>
<dbReference type="NCBIfam" id="NF006292">
    <property type="entry name" value="PRK08475.1"/>
    <property type="match status" value="1"/>
</dbReference>
<feature type="transmembrane region" description="Helical" evidence="12">
    <location>
        <begin position="27"/>
        <end position="46"/>
    </location>
</feature>
<protein>
    <recommendedName>
        <fullName evidence="12">ATP synthase subunit b</fullName>
    </recommendedName>
    <alternativeName>
        <fullName evidence="12">ATP synthase F(0) sector subunit b</fullName>
    </alternativeName>
    <alternativeName>
        <fullName evidence="12">ATPase subunit I</fullName>
    </alternativeName>
    <alternativeName>
        <fullName evidence="12">F-type ATPase subunit b</fullName>
        <shortName evidence="12">F-ATPase subunit b</shortName>
    </alternativeName>
</protein>
<dbReference type="Pfam" id="PF00430">
    <property type="entry name" value="ATP-synt_B"/>
    <property type="match status" value="1"/>
</dbReference>
<evidence type="ECO:0000256" key="11">
    <source>
        <dbReference type="ARBA" id="ARBA00037847"/>
    </source>
</evidence>
<name>A0ABS5HH58_9BACT</name>
<evidence type="ECO:0000256" key="8">
    <source>
        <dbReference type="ARBA" id="ARBA00023310"/>
    </source>
</evidence>
<comment type="caution">
    <text evidence="16">The sequence shown here is derived from an EMBL/GenBank/DDBJ whole genome shotgun (WGS) entry which is preliminary data.</text>
</comment>
<evidence type="ECO:0000256" key="13">
    <source>
        <dbReference type="RuleBase" id="RU003848"/>
    </source>
</evidence>
<proteinExistence type="inferred from homology"/>
<reference evidence="16 17" key="1">
    <citation type="submission" date="2021-04" db="EMBL/GenBank/DDBJ databases">
        <title>Molecular and phenotypic characterization and identification of bacterial isolates recovered from the Anatolian ground squirrels (Spermophilus xanthoprymnus) and which have the potential to form a new species in the Campylobacter genus.</title>
        <authorList>
            <person name="Aydin F."/>
            <person name="Abay S."/>
            <person name="Kayman T."/>
            <person name="Karakaya E."/>
            <person name="Mustak H.K."/>
            <person name="Mustak I.B."/>
            <person name="Bilgin N."/>
            <person name="Duzler A."/>
            <person name="Sahin O."/>
            <person name="Guran O."/>
            <person name="Saticioglu I.B."/>
        </authorList>
    </citation>
    <scope>NUCLEOTIDE SEQUENCE [LARGE SCALE GENOMIC DNA]</scope>
    <source>
        <strain evidence="17">faydin-G24</strain>
    </source>
</reference>
<comment type="subcellular location">
    <subcellularLocation>
        <location evidence="12">Cell membrane</location>
        <topology evidence="12">Single-pass membrane protein</topology>
    </subcellularLocation>
    <subcellularLocation>
        <location evidence="11">Endomembrane system</location>
        <topology evidence="11">Single-pass membrane protein</topology>
    </subcellularLocation>
</comment>
<evidence type="ECO:0000256" key="5">
    <source>
        <dbReference type="ARBA" id="ARBA00022989"/>
    </source>
</evidence>
<accession>A0ABS5HH58</accession>
<comment type="function">
    <text evidence="10">Component of the F(0) channel, it forms part of the peripheral stalk, linking F(1) to F(0). The b'-subunit is a diverged and duplicated form of b found in plants and photosynthetic bacteria.</text>
</comment>
<keyword evidence="1 12" id="KW-0813">Transport</keyword>
<dbReference type="Proteomes" id="UP000682951">
    <property type="component" value="Unassembled WGS sequence"/>
</dbReference>
<evidence type="ECO:0000256" key="2">
    <source>
        <dbReference type="ARBA" id="ARBA00022547"/>
    </source>
</evidence>
<evidence type="ECO:0000256" key="12">
    <source>
        <dbReference type="HAMAP-Rule" id="MF_01398"/>
    </source>
</evidence>
<evidence type="ECO:0000256" key="9">
    <source>
        <dbReference type="ARBA" id="ARBA00025198"/>
    </source>
</evidence>
<keyword evidence="5 12" id="KW-1133">Transmembrane helix</keyword>
<feature type="chain" id="PRO_5047172815" description="ATP synthase subunit b" evidence="15">
    <location>
        <begin position="18"/>
        <end position="170"/>
    </location>
</feature>
<dbReference type="InterPro" id="IPR002146">
    <property type="entry name" value="ATP_synth_b/b'su_bac/chlpt"/>
</dbReference>
<evidence type="ECO:0000256" key="15">
    <source>
        <dbReference type="SAM" id="SignalP"/>
    </source>
</evidence>
<organism evidence="16 17">
    <name type="scientific">Campylobacter anatolicus</name>
    <dbReference type="NCBI Taxonomy" id="2829105"/>
    <lineage>
        <taxon>Bacteria</taxon>
        <taxon>Pseudomonadati</taxon>
        <taxon>Campylobacterota</taxon>
        <taxon>Epsilonproteobacteria</taxon>
        <taxon>Campylobacterales</taxon>
        <taxon>Campylobacteraceae</taxon>
        <taxon>Campylobacter</taxon>
    </lineage>
</organism>
<comment type="function">
    <text evidence="9 12">F(1)F(0) ATP synthase produces ATP from ADP in the presence of a proton or sodium gradient. F-type ATPases consist of two structural domains, F(1) containing the extramembraneous catalytic core and F(0) containing the membrane proton channel, linked together by a central stalk and a peripheral stalk. During catalysis, ATP synthesis in the catalytic domain of F(1) is coupled via a rotary mechanism of the central stalk subunits to proton translocation.</text>
</comment>
<keyword evidence="6 12" id="KW-0406">Ion transport</keyword>
<keyword evidence="8 12" id="KW-0066">ATP synthesis</keyword>
<evidence type="ECO:0000256" key="14">
    <source>
        <dbReference type="SAM" id="Coils"/>
    </source>
</evidence>
<evidence type="ECO:0000256" key="1">
    <source>
        <dbReference type="ARBA" id="ARBA00022448"/>
    </source>
</evidence>
<evidence type="ECO:0000256" key="3">
    <source>
        <dbReference type="ARBA" id="ARBA00022692"/>
    </source>
</evidence>
<keyword evidence="12" id="KW-1003">Cell membrane</keyword>
<dbReference type="EMBL" id="JAGSSW010000002">
    <property type="protein sequence ID" value="MBR8463613.1"/>
    <property type="molecule type" value="Genomic_DNA"/>
</dbReference>
<keyword evidence="15" id="KW-0732">Signal</keyword>
<keyword evidence="14" id="KW-0175">Coiled coil</keyword>
<dbReference type="CDD" id="cd06503">
    <property type="entry name" value="ATP-synt_Fo_b"/>
    <property type="match status" value="1"/>
</dbReference>
<keyword evidence="3 12" id="KW-0812">Transmembrane</keyword>
<evidence type="ECO:0000256" key="4">
    <source>
        <dbReference type="ARBA" id="ARBA00022781"/>
    </source>
</evidence>
<feature type="signal peptide" evidence="15">
    <location>
        <begin position="1"/>
        <end position="17"/>
    </location>
</feature>
<dbReference type="RefSeq" id="WP_212141714.1">
    <property type="nucleotide sequence ID" value="NZ_JAGSSW010000002.1"/>
</dbReference>
<gene>
    <name evidence="12" type="primary">atpF</name>
    <name evidence="16" type="ORF">KDD93_03375</name>
</gene>
<sequence>MKFKILFLLVLPIFALASDYSGTNYDIVERTLNFLLFFSILAYFVAKPLKQMYQNRIDGIANKLESIQEKLRASKAKKDDVLRRVEEAKVSANFLIETARVEATNLATKIKKEMELEIANLEKGLKEQKEFEERKMTKGVVSDMLNDIFANDGLKFDQKELINIMLKKVS</sequence>
<feature type="coiled-coil region" evidence="14">
    <location>
        <begin position="50"/>
        <end position="84"/>
    </location>
</feature>
<evidence type="ECO:0000256" key="7">
    <source>
        <dbReference type="ARBA" id="ARBA00023136"/>
    </source>
</evidence>